<evidence type="ECO:0000256" key="9">
    <source>
        <dbReference type="ARBA" id="ARBA00022801"/>
    </source>
</evidence>
<evidence type="ECO:0000313" key="17">
    <source>
        <dbReference type="EMBL" id="KAK4237913.1"/>
    </source>
</evidence>
<evidence type="ECO:0000256" key="12">
    <source>
        <dbReference type="ARBA" id="ARBA00030849"/>
    </source>
</evidence>
<organism evidence="17 18">
    <name type="scientific">Achaetomium macrosporum</name>
    <dbReference type="NCBI Taxonomy" id="79813"/>
    <lineage>
        <taxon>Eukaryota</taxon>
        <taxon>Fungi</taxon>
        <taxon>Dikarya</taxon>
        <taxon>Ascomycota</taxon>
        <taxon>Pezizomycotina</taxon>
        <taxon>Sordariomycetes</taxon>
        <taxon>Sordariomycetidae</taxon>
        <taxon>Sordariales</taxon>
        <taxon>Chaetomiaceae</taxon>
        <taxon>Achaetomium</taxon>
    </lineage>
</organism>
<evidence type="ECO:0000256" key="8">
    <source>
        <dbReference type="ARBA" id="ARBA00022723"/>
    </source>
</evidence>
<evidence type="ECO:0000256" key="3">
    <source>
        <dbReference type="ARBA" id="ARBA00002443"/>
    </source>
</evidence>
<keyword evidence="11" id="KW-0464">Manganese</keyword>
<dbReference type="EC" id="3.4.11.9" evidence="5"/>
<dbReference type="InterPro" id="IPR036005">
    <property type="entry name" value="Creatinase/aminopeptidase-like"/>
</dbReference>
<reference evidence="17" key="2">
    <citation type="submission" date="2023-05" db="EMBL/GenBank/DDBJ databases">
        <authorList>
            <consortium name="Lawrence Berkeley National Laboratory"/>
            <person name="Steindorff A."/>
            <person name="Hensen N."/>
            <person name="Bonometti L."/>
            <person name="Westerberg I."/>
            <person name="Brannstrom I.O."/>
            <person name="Guillou S."/>
            <person name="Cros-Aarteil S."/>
            <person name="Calhoun S."/>
            <person name="Haridas S."/>
            <person name="Kuo A."/>
            <person name="Mondo S."/>
            <person name="Pangilinan J."/>
            <person name="Riley R."/>
            <person name="Labutti K."/>
            <person name="Andreopoulos B."/>
            <person name="Lipzen A."/>
            <person name="Chen C."/>
            <person name="Yanf M."/>
            <person name="Daum C."/>
            <person name="Ng V."/>
            <person name="Clum A."/>
            <person name="Ohm R."/>
            <person name="Martin F."/>
            <person name="Silar P."/>
            <person name="Natvig D."/>
            <person name="Lalanne C."/>
            <person name="Gautier V."/>
            <person name="Ament-Velasquez S.L."/>
            <person name="Kruys A."/>
            <person name="Hutchinson M.I."/>
            <person name="Powell A.J."/>
            <person name="Barry K."/>
            <person name="Miller A.N."/>
            <person name="Grigoriev I.V."/>
            <person name="Debuchy R."/>
            <person name="Gladieux P."/>
            <person name="Thoren M.H."/>
            <person name="Johannesson H."/>
        </authorList>
    </citation>
    <scope>NUCLEOTIDE SEQUENCE</scope>
    <source>
        <strain evidence="17">CBS 532.94</strain>
    </source>
</reference>
<evidence type="ECO:0000256" key="13">
    <source>
        <dbReference type="ARBA" id="ARBA00032413"/>
    </source>
</evidence>
<dbReference type="SUPFAM" id="SSF53092">
    <property type="entry name" value="Creatinase/prolidase N-terminal domain"/>
    <property type="match status" value="1"/>
</dbReference>
<comment type="similarity">
    <text evidence="4 14">Belongs to the peptidase M24B family.</text>
</comment>
<dbReference type="PROSITE" id="PS00491">
    <property type="entry name" value="PROLINE_PEPTIDASE"/>
    <property type="match status" value="1"/>
</dbReference>
<name>A0AAN7C9I5_9PEZI</name>
<keyword evidence="6" id="KW-0031">Aminopeptidase</keyword>
<keyword evidence="7" id="KW-0645">Protease</keyword>
<evidence type="ECO:0000256" key="10">
    <source>
        <dbReference type="ARBA" id="ARBA00023049"/>
    </source>
</evidence>
<protein>
    <recommendedName>
        <fullName evidence="5">Xaa-Pro aminopeptidase</fullName>
        <ecNumber evidence="5">3.4.11.9</ecNumber>
    </recommendedName>
    <alternativeName>
        <fullName evidence="12">Aminoacylproline aminopeptidase</fullName>
    </alternativeName>
    <alternativeName>
        <fullName evidence="13">Prolidase</fullName>
    </alternativeName>
</protein>
<comment type="cofactor">
    <cofactor evidence="2">
        <name>Mn(2+)</name>
        <dbReference type="ChEBI" id="CHEBI:29035"/>
    </cofactor>
</comment>
<dbReference type="GO" id="GO:0006508">
    <property type="term" value="P:proteolysis"/>
    <property type="evidence" value="ECO:0007669"/>
    <property type="project" value="UniProtKB-KW"/>
</dbReference>
<reference evidence="17" key="1">
    <citation type="journal article" date="2023" name="Mol. Phylogenet. Evol.">
        <title>Genome-scale phylogeny and comparative genomics of the fungal order Sordariales.</title>
        <authorList>
            <person name="Hensen N."/>
            <person name="Bonometti L."/>
            <person name="Westerberg I."/>
            <person name="Brannstrom I.O."/>
            <person name="Guillou S."/>
            <person name="Cros-Aarteil S."/>
            <person name="Calhoun S."/>
            <person name="Haridas S."/>
            <person name="Kuo A."/>
            <person name="Mondo S."/>
            <person name="Pangilinan J."/>
            <person name="Riley R."/>
            <person name="LaButti K."/>
            <person name="Andreopoulos B."/>
            <person name="Lipzen A."/>
            <person name="Chen C."/>
            <person name="Yan M."/>
            <person name="Daum C."/>
            <person name="Ng V."/>
            <person name="Clum A."/>
            <person name="Steindorff A."/>
            <person name="Ohm R.A."/>
            <person name="Martin F."/>
            <person name="Silar P."/>
            <person name="Natvig D.O."/>
            <person name="Lalanne C."/>
            <person name="Gautier V."/>
            <person name="Ament-Velasquez S.L."/>
            <person name="Kruys A."/>
            <person name="Hutchinson M.I."/>
            <person name="Powell A.J."/>
            <person name="Barry K."/>
            <person name="Miller A.N."/>
            <person name="Grigoriev I.V."/>
            <person name="Debuchy R."/>
            <person name="Gladieux P."/>
            <person name="Hiltunen Thoren M."/>
            <person name="Johannesson H."/>
        </authorList>
    </citation>
    <scope>NUCLEOTIDE SEQUENCE</scope>
    <source>
        <strain evidence="17">CBS 532.94</strain>
    </source>
</reference>
<proteinExistence type="inferred from homology"/>
<dbReference type="CDD" id="cd01087">
    <property type="entry name" value="Prolidase"/>
    <property type="match status" value="1"/>
</dbReference>
<keyword evidence="18" id="KW-1185">Reference proteome</keyword>
<sequence length="542" mass="60540">MEVDHDLIAVDEFDALSIEVKPASLPTTEDISRVFNQVSLNQDFRRFPAKAHAREVAKELGVKDGIMYLPGQEEKLYEDSDMGPNFYYLTGADFPGCAATYDIGRDYLILWIPCTDPRTILWYGRTPTPEQCLANSDVDDVRYISALNETLCASLSPGSTLYALHPDQVPRLEHCRGTVHLDTGKLAPAIERARVIKTDYEVAMIRRANAVSSAAHNLVLRRLKHIHNECGIESVFLGCCIAQGARNQAYPVIAASGTNGSTLHYKDNNQPLKGRQLVVLDAGAEWKCYASDITRTFPISGTFSPEAAAIYKIVERMQFECIRRVRPGANFYRLHMHACSVAVTGLLLHGILHGGSPEEIMSKGTVAAFFPHGLGHHVGLEVHDVSGRDRLLFPTPLVDETPWHGGNFPPKRSWVSADMLAGLYRDVMNPNESEDDGPEALKQPRHSPRRRQRLEPNMVVTIEPGIYFCREYIQTCFLNDPTHAKYINTAVLEKYWDVGGVRIEDDILVTKDGYENLTLAPKGEEMLKIIREGRGCTKQHNA</sequence>
<keyword evidence="8 14" id="KW-0479">Metal-binding</keyword>
<dbReference type="PANTHER" id="PTHR43226:SF3">
    <property type="entry name" value="XAA-PRO AMINOPEPTIDASE AN0832-RELATED"/>
    <property type="match status" value="1"/>
</dbReference>
<dbReference type="SMART" id="SM01011">
    <property type="entry name" value="AMP_N"/>
    <property type="match status" value="1"/>
</dbReference>
<evidence type="ECO:0000256" key="15">
    <source>
        <dbReference type="SAM" id="MobiDB-lite"/>
    </source>
</evidence>
<evidence type="ECO:0000256" key="4">
    <source>
        <dbReference type="ARBA" id="ARBA00008766"/>
    </source>
</evidence>
<dbReference type="InterPro" id="IPR052433">
    <property type="entry name" value="X-Pro_dipept-like"/>
</dbReference>
<dbReference type="Proteomes" id="UP001303760">
    <property type="component" value="Unassembled WGS sequence"/>
</dbReference>
<evidence type="ECO:0000313" key="18">
    <source>
        <dbReference type="Proteomes" id="UP001303760"/>
    </source>
</evidence>
<dbReference type="InterPro" id="IPR029149">
    <property type="entry name" value="Creatin/AminoP/Spt16_N"/>
</dbReference>
<dbReference type="Gene3D" id="3.90.230.10">
    <property type="entry name" value="Creatinase/methionine aminopeptidase superfamily"/>
    <property type="match status" value="1"/>
</dbReference>
<evidence type="ECO:0000259" key="16">
    <source>
        <dbReference type="SMART" id="SM01011"/>
    </source>
</evidence>
<dbReference type="EMBL" id="MU860117">
    <property type="protein sequence ID" value="KAK4237913.1"/>
    <property type="molecule type" value="Genomic_DNA"/>
</dbReference>
<comment type="catalytic activity">
    <reaction evidence="1">
        <text>Release of any N-terminal amino acid, including proline, that is linked to proline, even from a dipeptide or tripeptide.</text>
        <dbReference type="EC" id="3.4.11.9"/>
    </reaction>
</comment>
<gene>
    <name evidence="17" type="ORF">C8A03DRAFT_34108</name>
</gene>
<evidence type="ECO:0000256" key="5">
    <source>
        <dbReference type="ARBA" id="ARBA00012574"/>
    </source>
</evidence>
<feature type="region of interest" description="Disordered" evidence="15">
    <location>
        <begin position="428"/>
        <end position="450"/>
    </location>
</feature>
<dbReference type="Gene3D" id="3.40.350.10">
    <property type="entry name" value="Creatinase/prolidase N-terminal domain"/>
    <property type="match status" value="1"/>
</dbReference>
<dbReference type="GO" id="GO:0070006">
    <property type="term" value="F:metalloaminopeptidase activity"/>
    <property type="evidence" value="ECO:0007669"/>
    <property type="project" value="InterPro"/>
</dbReference>
<evidence type="ECO:0000256" key="11">
    <source>
        <dbReference type="ARBA" id="ARBA00023211"/>
    </source>
</evidence>
<evidence type="ECO:0000256" key="2">
    <source>
        <dbReference type="ARBA" id="ARBA00001936"/>
    </source>
</evidence>
<dbReference type="SUPFAM" id="SSF55920">
    <property type="entry name" value="Creatinase/aminopeptidase"/>
    <property type="match status" value="1"/>
</dbReference>
<accession>A0AAN7C9I5</accession>
<evidence type="ECO:0000256" key="1">
    <source>
        <dbReference type="ARBA" id="ARBA00001424"/>
    </source>
</evidence>
<evidence type="ECO:0000256" key="14">
    <source>
        <dbReference type="RuleBase" id="RU000590"/>
    </source>
</evidence>
<dbReference type="InterPro" id="IPR001131">
    <property type="entry name" value="Peptidase_M24B_aminopep-P_CS"/>
</dbReference>
<dbReference type="GO" id="GO:0030145">
    <property type="term" value="F:manganese ion binding"/>
    <property type="evidence" value="ECO:0007669"/>
    <property type="project" value="InterPro"/>
</dbReference>
<comment type="caution">
    <text evidence="17">The sequence shown here is derived from an EMBL/GenBank/DDBJ whole genome shotgun (WGS) entry which is preliminary data.</text>
</comment>
<keyword evidence="9" id="KW-0378">Hydrolase</keyword>
<dbReference type="Pfam" id="PF00557">
    <property type="entry name" value="Peptidase_M24"/>
    <property type="match status" value="2"/>
</dbReference>
<comment type="function">
    <text evidence="3">Catalyzes the removal of a penultimate prolyl residue from the N-termini of peptides.</text>
</comment>
<feature type="domain" description="Aminopeptidase P N-terminal" evidence="16">
    <location>
        <begin position="47"/>
        <end position="170"/>
    </location>
</feature>
<dbReference type="AlphaFoldDB" id="A0AAN7C9I5"/>
<keyword evidence="10" id="KW-0482">Metalloprotease</keyword>
<dbReference type="InterPro" id="IPR007865">
    <property type="entry name" value="Aminopep_P_N"/>
</dbReference>
<dbReference type="PANTHER" id="PTHR43226">
    <property type="entry name" value="XAA-PRO AMINOPEPTIDASE 3"/>
    <property type="match status" value="1"/>
</dbReference>
<dbReference type="InterPro" id="IPR000994">
    <property type="entry name" value="Pept_M24"/>
</dbReference>
<evidence type="ECO:0000256" key="7">
    <source>
        <dbReference type="ARBA" id="ARBA00022670"/>
    </source>
</evidence>
<dbReference type="Pfam" id="PF05195">
    <property type="entry name" value="AMP_N"/>
    <property type="match status" value="1"/>
</dbReference>
<evidence type="ECO:0000256" key="6">
    <source>
        <dbReference type="ARBA" id="ARBA00022438"/>
    </source>
</evidence>